<feature type="transmembrane region" description="Helical" evidence="8">
    <location>
        <begin position="316"/>
        <end position="336"/>
    </location>
</feature>
<feature type="transmembrane region" description="Helical" evidence="8">
    <location>
        <begin position="86"/>
        <end position="104"/>
    </location>
</feature>
<evidence type="ECO:0000256" key="4">
    <source>
        <dbReference type="ARBA" id="ARBA00022679"/>
    </source>
</evidence>
<dbReference type="GO" id="GO:0009103">
    <property type="term" value="P:lipopolysaccharide biosynthetic process"/>
    <property type="evidence" value="ECO:0007669"/>
    <property type="project" value="TreeGrafter"/>
</dbReference>
<feature type="domain" description="Glycosyltransferase RgtA/B/C/D-like" evidence="9">
    <location>
        <begin position="36"/>
        <end position="208"/>
    </location>
</feature>
<name>A0A1F4UUC1_UNCKA</name>
<evidence type="ECO:0000256" key="2">
    <source>
        <dbReference type="ARBA" id="ARBA00022475"/>
    </source>
</evidence>
<dbReference type="GO" id="GO:0010041">
    <property type="term" value="P:response to iron(III) ion"/>
    <property type="evidence" value="ECO:0007669"/>
    <property type="project" value="TreeGrafter"/>
</dbReference>
<evidence type="ECO:0000259" key="9">
    <source>
        <dbReference type="Pfam" id="PF13231"/>
    </source>
</evidence>
<dbReference type="GO" id="GO:0005886">
    <property type="term" value="C:plasma membrane"/>
    <property type="evidence" value="ECO:0007669"/>
    <property type="project" value="UniProtKB-SubCell"/>
</dbReference>
<evidence type="ECO:0000256" key="1">
    <source>
        <dbReference type="ARBA" id="ARBA00004651"/>
    </source>
</evidence>
<accession>A0A1F4UUC1</accession>
<feature type="transmembrane region" description="Helical" evidence="8">
    <location>
        <begin position="193"/>
        <end position="220"/>
    </location>
</feature>
<feature type="transmembrane region" description="Helical" evidence="8">
    <location>
        <begin position="56"/>
        <end position="74"/>
    </location>
</feature>
<feature type="transmembrane region" description="Helical" evidence="8">
    <location>
        <begin position="110"/>
        <end position="128"/>
    </location>
</feature>
<evidence type="ECO:0000313" key="10">
    <source>
        <dbReference type="EMBL" id="OGC48535.1"/>
    </source>
</evidence>
<gene>
    <name evidence="10" type="ORF">A2W32_00570</name>
</gene>
<dbReference type="PANTHER" id="PTHR33908">
    <property type="entry name" value="MANNOSYLTRANSFERASE YKCB-RELATED"/>
    <property type="match status" value="1"/>
</dbReference>
<keyword evidence="2" id="KW-1003">Cell membrane</keyword>
<dbReference type="PANTHER" id="PTHR33908:SF3">
    <property type="entry name" value="UNDECAPRENYL PHOSPHATE-ALPHA-4-AMINO-4-DEOXY-L-ARABINOSE ARABINOSYL TRANSFERASE"/>
    <property type="match status" value="1"/>
</dbReference>
<keyword evidence="7 8" id="KW-0472">Membrane</keyword>
<dbReference type="InterPro" id="IPR038731">
    <property type="entry name" value="RgtA/B/C-like"/>
</dbReference>
<evidence type="ECO:0000256" key="3">
    <source>
        <dbReference type="ARBA" id="ARBA00022676"/>
    </source>
</evidence>
<keyword evidence="4" id="KW-0808">Transferase</keyword>
<dbReference type="InterPro" id="IPR050297">
    <property type="entry name" value="LipidA_mod_glycosyltrf_83"/>
</dbReference>
<evidence type="ECO:0000256" key="7">
    <source>
        <dbReference type="ARBA" id="ARBA00023136"/>
    </source>
</evidence>
<dbReference type="AlphaFoldDB" id="A0A1F4UUC1"/>
<evidence type="ECO:0000313" key="11">
    <source>
        <dbReference type="Proteomes" id="UP000177371"/>
    </source>
</evidence>
<reference evidence="10 11" key="1">
    <citation type="journal article" date="2016" name="Nat. Commun.">
        <title>Thousands of microbial genomes shed light on interconnected biogeochemical processes in an aquifer system.</title>
        <authorList>
            <person name="Anantharaman K."/>
            <person name="Brown C.T."/>
            <person name="Hug L.A."/>
            <person name="Sharon I."/>
            <person name="Castelle C.J."/>
            <person name="Probst A.J."/>
            <person name="Thomas B.C."/>
            <person name="Singh A."/>
            <person name="Wilkins M.J."/>
            <person name="Karaoz U."/>
            <person name="Brodie E.L."/>
            <person name="Williams K.H."/>
            <person name="Hubbard S.S."/>
            <person name="Banfield J.F."/>
        </authorList>
    </citation>
    <scope>NUCLEOTIDE SEQUENCE [LARGE SCALE GENOMIC DNA]</scope>
</reference>
<dbReference type="EMBL" id="MEUT01000068">
    <property type="protein sequence ID" value="OGC48535.1"/>
    <property type="molecule type" value="Genomic_DNA"/>
</dbReference>
<evidence type="ECO:0000256" key="6">
    <source>
        <dbReference type="ARBA" id="ARBA00022989"/>
    </source>
</evidence>
<keyword evidence="3" id="KW-0328">Glycosyltransferase</keyword>
<evidence type="ECO:0000256" key="5">
    <source>
        <dbReference type="ARBA" id="ARBA00022692"/>
    </source>
</evidence>
<dbReference type="STRING" id="1802610.A2W32_00570"/>
<dbReference type="Pfam" id="PF13231">
    <property type="entry name" value="PMT_2"/>
    <property type="match status" value="1"/>
</dbReference>
<feature type="transmembrane region" description="Helical" evidence="8">
    <location>
        <begin position="269"/>
        <end position="286"/>
    </location>
</feature>
<comment type="caution">
    <text evidence="10">The sequence shown here is derived from an EMBL/GenBank/DDBJ whole genome shotgun (WGS) entry which is preliminary data.</text>
</comment>
<sequence>MENQFTTSLWGDEAFSAVLSRNSVPKILEIISRDTSPPLYNITLHYWYKLFGDSEVAIRSLSFFYYLIAILFVYKIANHLWNRKTGLVAAVFTFFNPFFFQYAFEGRMYSTLAAGVTISMYFFAKIIFPKTDSNGKIRKRANFKDYLGYIIGTSWALYSHHFAIFAVIIQGLWFIKELIWGYRKTAFDIFKSYLAIGVIYAPWLPALYYQTTLVGSGFWLQTPNLTNLRELLQKYLAEGLPNKLSRYTLYLTYAGYIVRRWGINITRSLFLASWFLGPITLTWVVSQKFQSIFFDRYLLYTIPAAMILLASNGRKLSGIILTILLPLFIYTDYQYFVNPTKRPFKDLAAYVIEVKRGDDFLINWNAAAHHIWETKYYGLEAPLYVPEGKELPFYVGTAQMTSNDIVSEIPKKAFRVGVITSGKREEVKVPGFKLSEIKEFGELKYILLTK</sequence>
<keyword evidence="6 8" id="KW-1133">Transmembrane helix</keyword>
<keyword evidence="5 8" id="KW-0812">Transmembrane</keyword>
<protein>
    <recommendedName>
        <fullName evidence="9">Glycosyltransferase RgtA/B/C/D-like domain-containing protein</fullName>
    </recommendedName>
</protein>
<feature type="transmembrane region" description="Helical" evidence="8">
    <location>
        <begin position="149"/>
        <end position="173"/>
    </location>
</feature>
<proteinExistence type="predicted"/>
<comment type="subcellular location">
    <subcellularLocation>
        <location evidence="1">Cell membrane</location>
        <topology evidence="1">Multi-pass membrane protein</topology>
    </subcellularLocation>
</comment>
<dbReference type="Proteomes" id="UP000177371">
    <property type="component" value="Unassembled WGS sequence"/>
</dbReference>
<organism evidence="10 11">
    <name type="scientific">candidate division WWE3 bacterium RBG_16_37_10</name>
    <dbReference type="NCBI Taxonomy" id="1802610"/>
    <lineage>
        <taxon>Bacteria</taxon>
        <taxon>Katanobacteria</taxon>
    </lineage>
</organism>
<dbReference type="GO" id="GO:0016763">
    <property type="term" value="F:pentosyltransferase activity"/>
    <property type="evidence" value="ECO:0007669"/>
    <property type="project" value="TreeGrafter"/>
</dbReference>
<evidence type="ECO:0000256" key="8">
    <source>
        <dbReference type="SAM" id="Phobius"/>
    </source>
</evidence>